<dbReference type="InterPro" id="IPR036291">
    <property type="entry name" value="NAD(P)-bd_dom_sf"/>
</dbReference>
<dbReference type="SMART" id="SM00829">
    <property type="entry name" value="PKS_ER"/>
    <property type="match status" value="1"/>
</dbReference>
<sequence>MKVAVISEFGRPEVLKIEKRNIPELKTGHVLIEVYAAGVNRPDIFQRKGNYHAPAGAVQDIPGLEIAGKIVAVGRGVDASRIGDKVMALLSGGGYAEYAAVHIGSCILIPSNLSFIEAASLPETVFTVWHNVFQRGKLKNGDRLLVHGGSGGIGTTAIQLGYLFGAKVYTTVGSEEKGAFSKELGAFDFVNYHNIAYEKAWSNEKINIILDSIGGDYFAKNFDLLESEGTLVYINAMKGAKVEMNLLKLMQKRIYLTGSTLRARDENFKADLAREIERNVIPLLEDGKFKTNIYAVFSLEEVAKAHQLMEDGYFMGKIVLDFKAK</sequence>
<evidence type="ECO:0000256" key="2">
    <source>
        <dbReference type="ARBA" id="ARBA00023002"/>
    </source>
</evidence>
<gene>
    <name evidence="4" type="ORF">C4F40_07360</name>
</gene>
<dbReference type="SUPFAM" id="SSF50129">
    <property type="entry name" value="GroES-like"/>
    <property type="match status" value="1"/>
</dbReference>
<accession>A0ABR9T5B4</accession>
<dbReference type="InterPro" id="IPR020843">
    <property type="entry name" value="ER"/>
</dbReference>
<dbReference type="InterPro" id="IPR014189">
    <property type="entry name" value="Quinone_OxRdtase_PIG3"/>
</dbReference>
<dbReference type="InterPro" id="IPR013154">
    <property type="entry name" value="ADH-like_N"/>
</dbReference>
<keyword evidence="2" id="KW-0560">Oxidoreductase</keyword>
<dbReference type="InterPro" id="IPR011032">
    <property type="entry name" value="GroES-like_sf"/>
</dbReference>
<dbReference type="SUPFAM" id="SSF51735">
    <property type="entry name" value="NAD(P)-binding Rossmann-fold domains"/>
    <property type="match status" value="1"/>
</dbReference>
<dbReference type="Pfam" id="PF08240">
    <property type="entry name" value="ADH_N"/>
    <property type="match status" value="1"/>
</dbReference>
<dbReference type="EMBL" id="PSKQ01000017">
    <property type="protein sequence ID" value="MBE8720538.1"/>
    <property type="molecule type" value="Genomic_DNA"/>
</dbReference>
<dbReference type="Gene3D" id="3.90.180.10">
    <property type="entry name" value="Medium-chain alcohol dehydrogenases, catalytic domain"/>
    <property type="match status" value="1"/>
</dbReference>
<protein>
    <submittedName>
        <fullName evidence="4">Zinc-binding dehydrogenase</fullName>
    </submittedName>
</protein>
<name>A0ABR9T5B4_9SPHI</name>
<dbReference type="Gene3D" id="3.40.50.720">
    <property type="entry name" value="NAD(P)-binding Rossmann-like Domain"/>
    <property type="match status" value="1"/>
</dbReference>
<dbReference type="PANTHER" id="PTHR48106:SF8">
    <property type="entry name" value="OS02G0805600 PROTEIN"/>
    <property type="match status" value="1"/>
</dbReference>
<evidence type="ECO:0000313" key="4">
    <source>
        <dbReference type="EMBL" id="MBE8720538.1"/>
    </source>
</evidence>
<evidence type="ECO:0000313" key="5">
    <source>
        <dbReference type="Proteomes" id="UP000618319"/>
    </source>
</evidence>
<dbReference type="Pfam" id="PF00107">
    <property type="entry name" value="ADH_zinc_N"/>
    <property type="match status" value="1"/>
</dbReference>
<feature type="domain" description="Enoyl reductase (ER)" evidence="3">
    <location>
        <begin position="10"/>
        <end position="320"/>
    </location>
</feature>
<organism evidence="4 5">
    <name type="scientific">Sphingobacterium pedocola</name>
    <dbReference type="NCBI Taxonomy" id="2082722"/>
    <lineage>
        <taxon>Bacteria</taxon>
        <taxon>Pseudomonadati</taxon>
        <taxon>Bacteroidota</taxon>
        <taxon>Sphingobacteriia</taxon>
        <taxon>Sphingobacteriales</taxon>
        <taxon>Sphingobacteriaceae</taxon>
        <taxon>Sphingobacterium</taxon>
    </lineage>
</organism>
<dbReference type="Proteomes" id="UP000618319">
    <property type="component" value="Unassembled WGS sequence"/>
</dbReference>
<dbReference type="CDD" id="cd05276">
    <property type="entry name" value="p53_inducible_oxidoreductase"/>
    <property type="match status" value="1"/>
</dbReference>
<dbReference type="PANTHER" id="PTHR48106">
    <property type="entry name" value="QUINONE OXIDOREDUCTASE PIG3-RELATED"/>
    <property type="match status" value="1"/>
</dbReference>
<keyword evidence="1" id="KW-0521">NADP</keyword>
<evidence type="ECO:0000259" key="3">
    <source>
        <dbReference type="SMART" id="SM00829"/>
    </source>
</evidence>
<evidence type="ECO:0000256" key="1">
    <source>
        <dbReference type="ARBA" id="ARBA00022857"/>
    </source>
</evidence>
<dbReference type="InterPro" id="IPR013149">
    <property type="entry name" value="ADH-like_C"/>
</dbReference>
<comment type="caution">
    <text evidence="4">The sequence shown here is derived from an EMBL/GenBank/DDBJ whole genome shotgun (WGS) entry which is preliminary data.</text>
</comment>
<reference evidence="4 5" key="1">
    <citation type="submission" date="2018-02" db="EMBL/GenBank/DDBJ databases">
        <title>Sphingobacterium KA21.</title>
        <authorList>
            <person name="Vasarhelyi B.M."/>
            <person name="Deshmukh S."/>
            <person name="Balint B."/>
            <person name="Kukolya J."/>
        </authorList>
    </citation>
    <scope>NUCLEOTIDE SEQUENCE [LARGE SCALE GENOMIC DNA]</scope>
    <source>
        <strain evidence="4 5">Ka21</strain>
    </source>
</reference>
<proteinExistence type="predicted"/>
<dbReference type="NCBIfam" id="TIGR02824">
    <property type="entry name" value="quinone_pig3"/>
    <property type="match status" value="1"/>
</dbReference>
<keyword evidence="5" id="KW-1185">Reference proteome</keyword>